<dbReference type="InterPro" id="IPR003441">
    <property type="entry name" value="NAC-dom"/>
</dbReference>
<evidence type="ECO:0000256" key="1">
    <source>
        <dbReference type="ARBA" id="ARBA00023015"/>
    </source>
</evidence>
<dbReference type="PROSITE" id="PS51005">
    <property type="entry name" value="NAC"/>
    <property type="match status" value="1"/>
</dbReference>
<dbReference type="Pfam" id="PF02365">
    <property type="entry name" value="NAM"/>
    <property type="match status" value="1"/>
</dbReference>
<accession>A0ABR0XZ70</accession>
<dbReference type="InterPro" id="IPR036093">
    <property type="entry name" value="NAC_dom_sf"/>
</dbReference>
<evidence type="ECO:0000313" key="7">
    <source>
        <dbReference type="Proteomes" id="UP001318860"/>
    </source>
</evidence>
<dbReference type="PANTHER" id="PTHR31719:SF193">
    <property type="entry name" value="NAC DOMAIN-CONTAINING PROTEIN"/>
    <property type="match status" value="1"/>
</dbReference>
<keyword evidence="3" id="KW-0804">Transcription</keyword>
<keyword evidence="1" id="KW-0805">Transcription regulation</keyword>
<reference evidence="6 7" key="1">
    <citation type="journal article" date="2021" name="Comput. Struct. Biotechnol. J.">
        <title>De novo genome assembly of the potent medicinal plant Rehmannia glutinosa using nanopore technology.</title>
        <authorList>
            <person name="Ma L."/>
            <person name="Dong C."/>
            <person name="Song C."/>
            <person name="Wang X."/>
            <person name="Zheng X."/>
            <person name="Niu Y."/>
            <person name="Chen S."/>
            <person name="Feng W."/>
        </authorList>
    </citation>
    <scope>NUCLEOTIDE SEQUENCE [LARGE SCALE GENOMIC DNA]</scope>
    <source>
        <strain evidence="6">DH-2019</strain>
    </source>
</reference>
<sequence>MDVFQSIPPGYRFQPTDVELIDYYLKARLCYGVLPNGFNKLFLDVELYNHNPQDLIRMHEQLEEDQNSWYFFTPRERKYGNGRRPQRSAGNGYWKAVGKDTQIIHNGVVIGYKKSVGFLTGKYPKGERTEWKMHEYLTKDQKDQLHNLPSTSAKLNDCVLCKIYKNERMVNKIRKRDGDQDIEEYESDHDHQNIDESENINVLPTNQDEENDQSNFQKLLTQFENDCDYNIDSFLSENGSPVGDQGLALDDEWLNDILNGENSQQNGTVNAPVPPRPFENGTIPPPPPMPAPQNVYQPMQMQYGTSWQMQQQFRGMPPPPPPQMNPGLVPRRHLHSDVTFLEIDDIFRKFLNMDTISCTITWLDDECK</sequence>
<dbReference type="SUPFAM" id="SSF101941">
    <property type="entry name" value="NAC domain"/>
    <property type="match status" value="1"/>
</dbReference>
<dbReference type="EMBL" id="JABTTQ020000001">
    <property type="protein sequence ID" value="KAK6164270.1"/>
    <property type="molecule type" value="Genomic_DNA"/>
</dbReference>
<keyword evidence="4" id="KW-0539">Nucleus</keyword>
<dbReference type="PANTHER" id="PTHR31719">
    <property type="entry name" value="NAC TRANSCRIPTION FACTOR 56"/>
    <property type="match status" value="1"/>
</dbReference>
<dbReference type="Proteomes" id="UP001318860">
    <property type="component" value="Unassembled WGS sequence"/>
</dbReference>
<evidence type="ECO:0000256" key="2">
    <source>
        <dbReference type="ARBA" id="ARBA00023125"/>
    </source>
</evidence>
<feature type="domain" description="NAC" evidence="5">
    <location>
        <begin position="7"/>
        <end position="166"/>
    </location>
</feature>
<comment type="caution">
    <text evidence="6">The sequence shown here is derived from an EMBL/GenBank/DDBJ whole genome shotgun (WGS) entry which is preliminary data.</text>
</comment>
<evidence type="ECO:0000256" key="3">
    <source>
        <dbReference type="ARBA" id="ARBA00023163"/>
    </source>
</evidence>
<dbReference type="Gene3D" id="2.170.150.80">
    <property type="entry name" value="NAC domain"/>
    <property type="match status" value="1"/>
</dbReference>
<gene>
    <name evidence="6" type="ORF">DH2020_001134</name>
</gene>
<evidence type="ECO:0000313" key="6">
    <source>
        <dbReference type="EMBL" id="KAK6164270.1"/>
    </source>
</evidence>
<evidence type="ECO:0000256" key="4">
    <source>
        <dbReference type="ARBA" id="ARBA00023242"/>
    </source>
</evidence>
<protein>
    <recommendedName>
        <fullName evidence="5">NAC domain-containing protein</fullName>
    </recommendedName>
</protein>
<proteinExistence type="predicted"/>
<organism evidence="6 7">
    <name type="scientific">Rehmannia glutinosa</name>
    <name type="common">Chinese foxglove</name>
    <dbReference type="NCBI Taxonomy" id="99300"/>
    <lineage>
        <taxon>Eukaryota</taxon>
        <taxon>Viridiplantae</taxon>
        <taxon>Streptophyta</taxon>
        <taxon>Embryophyta</taxon>
        <taxon>Tracheophyta</taxon>
        <taxon>Spermatophyta</taxon>
        <taxon>Magnoliopsida</taxon>
        <taxon>eudicotyledons</taxon>
        <taxon>Gunneridae</taxon>
        <taxon>Pentapetalae</taxon>
        <taxon>asterids</taxon>
        <taxon>lamiids</taxon>
        <taxon>Lamiales</taxon>
        <taxon>Orobanchaceae</taxon>
        <taxon>Rehmannieae</taxon>
        <taxon>Rehmannia</taxon>
    </lineage>
</organism>
<name>A0ABR0XZ70_REHGL</name>
<keyword evidence="7" id="KW-1185">Reference proteome</keyword>
<evidence type="ECO:0000259" key="5">
    <source>
        <dbReference type="PROSITE" id="PS51005"/>
    </source>
</evidence>
<keyword evidence="2" id="KW-0238">DNA-binding</keyword>